<dbReference type="Proteomes" id="UP000707451">
    <property type="component" value="Unassembled WGS sequence"/>
</dbReference>
<gene>
    <name evidence="1" type="ORF">KI688_007887</name>
</gene>
<organism evidence="1 2">
    <name type="scientific">Linnemannia hyalina</name>
    <dbReference type="NCBI Taxonomy" id="64524"/>
    <lineage>
        <taxon>Eukaryota</taxon>
        <taxon>Fungi</taxon>
        <taxon>Fungi incertae sedis</taxon>
        <taxon>Mucoromycota</taxon>
        <taxon>Mortierellomycotina</taxon>
        <taxon>Mortierellomycetes</taxon>
        <taxon>Mortierellales</taxon>
        <taxon>Mortierellaceae</taxon>
        <taxon>Linnemannia</taxon>
    </lineage>
</organism>
<name>A0A9P7XJ71_9FUNG</name>
<dbReference type="OrthoDB" id="10401630at2759"/>
<accession>A0A9P7XJ71</accession>
<protein>
    <submittedName>
        <fullName evidence="1">Uncharacterized protein</fullName>
    </submittedName>
</protein>
<sequence>MSNTQIPINENHLSSTEDTALDTIVGQLQPFTQEDITGSGLQADQATTSTDEIIRDKMQLENEKTAEYSRIAARRKKALNQLPLMNRDEASRAIDQLLARLESERRESAVRRRTAASNRKRMQRERRDLNYSLLRTSSTMSIPSTVPSTSVNTSMI</sequence>
<proteinExistence type="predicted"/>
<evidence type="ECO:0000313" key="1">
    <source>
        <dbReference type="EMBL" id="KAG9060929.1"/>
    </source>
</evidence>
<keyword evidence="2" id="KW-1185">Reference proteome</keyword>
<evidence type="ECO:0000313" key="2">
    <source>
        <dbReference type="Proteomes" id="UP000707451"/>
    </source>
</evidence>
<comment type="caution">
    <text evidence="1">The sequence shown here is derived from an EMBL/GenBank/DDBJ whole genome shotgun (WGS) entry which is preliminary data.</text>
</comment>
<dbReference type="AlphaFoldDB" id="A0A9P7XJ71"/>
<reference evidence="1" key="1">
    <citation type="submission" date="2021-06" db="EMBL/GenBank/DDBJ databases">
        <title>Genome Sequence of Mortierella hyaline Strain SCG-10, a Cold-Adapted, Nitrate-Reducing Fungus Isolated from Soil in Minnesota, USA.</title>
        <authorList>
            <person name="Aldossari N."/>
        </authorList>
    </citation>
    <scope>NUCLEOTIDE SEQUENCE</scope>
    <source>
        <strain evidence="1">SCG-10</strain>
    </source>
</reference>
<dbReference type="EMBL" id="JAHRHY010000028">
    <property type="protein sequence ID" value="KAG9060929.1"/>
    <property type="molecule type" value="Genomic_DNA"/>
</dbReference>